<reference evidence="3 4" key="1">
    <citation type="journal article" date="2016" name="Nat. Commun.">
        <title>Thousands of microbial genomes shed light on interconnected biogeochemical processes in an aquifer system.</title>
        <authorList>
            <person name="Anantharaman K."/>
            <person name="Brown C.T."/>
            <person name="Hug L.A."/>
            <person name="Sharon I."/>
            <person name="Castelle C.J."/>
            <person name="Probst A.J."/>
            <person name="Thomas B.C."/>
            <person name="Singh A."/>
            <person name="Wilkins M.J."/>
            <person name="Karaoz U."/>
            <person name="Brodie E.L."/>
            <person name="Williams K.H."/>
            <person name="Hubbard S.S."/>
            <person name="Banfield J.F."/>
        </authorList>
    </citation>
    <scope>NUCLEOTIDE SEQUENCE [LARGE SCALE GENOMIC DNA]</scope>
</reference>
<dbReference type="Proteomes" id="UP000177876">
    <property type="component" value="Unassembled WGS sequence"/>
</dbReference>
<dbReference type="CDD" id="cd00293">
    <property type="entry name" value="USP-like"/>
    <property type="match status" value="1"/>
</dbReference>
<gene>
    <name evidence="3" type="ORF">A2Y75_07730</name>
</gene>
<name>A0A1F2WKD3_9ACTN</name>
<feature type="domain" description="UspA" evidence="2">
    <location>
        <begin position="136"/>
        <end position="274"/>
    </location>
</feature>
<dbReference type="PRINTS" id="PR01438">
    <property type="entry name" value="UNVRSLSTRESS"/>
</dbReference>
<comment type="caution">
    <text evidence="3">The sequence shown here is derived from an EMBL/GenBank/DDBJ whole genome shotgun (WGS) entry which is preliminary data.</text>
</comment>
<dbReference type="PANTHER" id="PTHR46268">
    <property type="entry name" value="STRESS RESPONSE PROTEIN NHAX"/>
    <property type="match status" value="1"/>
</dbReference>
<organism evidence="3 4">
    <name type="scientific">Candidatus Solincola sediminis</name>
    <dbReference type="NCBI Taxonomy" id="1797199"/>
    <lineage>
        <taxon>Bacteria</taxon>
        <taxon>Bacillati</taxon>
        <taxon>Actinomycetota</taxon>
        <taxon>Candidatus Geothermincolia</taxon>
        <taxon>Candidatus Geothermincolales</taxon>
        <taxon>Candidatus Geothermincolaceae</taxon>
        <taxon>Candidatus Solincola</taxon>
    </lineage>
</organism>
<comment type="similarity">
    <text evidence="1">Belongs to the universal stress protein A family.</text>
</comment>
<protein>
    <recommendedName>
        <fullName evidence="2">UspA domain-containing protein</fullName>
    </recommendedName>
</protein>
<evidence type="ECO:0000313" key="3">
    <source>
        <dbReference type="EMBL" id="OFW57307.1"/>
    </source>
</evidence>
<proteinExistence type="inferred from homology"/>
<dbReference type="Pfam" id="PF00582">
    <property type="entry name" value="Usp"/>
    <property type="match status" value="2"/>
</dbReference>
<dbReference type="Gene3D" id="3.40.50.620">
    <property type="entry name" value="HUPs"/>
    <property type="match status" value="2"/>
</dbReference>
<dbReference type="InterPro" id="IPR006016">
    <property type="entry name" value="UspA"/>
</dbReference>
<evidence type="ECO:0000256" key="1">
    <source>
        <dbReference type="ARBA" id="ARBA00008791"/>
    </source>
</evidence>
<dbReference type="STRING" id="1797197.A2Y75_07730"/>
<evidence type="ECO:0000313" key="4">
    <source>
        <dbReference type="Proteomes" id="UP000177876"/>
    </source>
</evidence>
<dbReference type="AlphaFoldDB" id="A0A1F2WKD3"/>
<dbReference type="PANTHER" id="PTHR46268:SF6">
    <property type="entry name" value="UNIVERSAL STRESS PROTEIN UP12"/>
    <property type="match status" value="1"/>
</dbReference>
<feature type="domain" description="UspA" evidence="2">
    <location>
        <begin position="57"/>
        <end position="121"/>
    </location>
</feature>
<accession>A0A1F2WKD3</accession>
<dbReference type="SUPFAM" id="SSF52402">
    <property type="entry name" value="Adenine nucleotide alpha hydrolases-like"/>
    <property type="match status" value="2"/>
</dbReference>
<dbReference type="EMBL" id="MELK01000035">
    <property type="protein sequence ID" value="OFW57307.1"/>
    <property type="molecule type" value="Genomic_DNA"/>
</dbReference>
<sequence length="277" mass="30637">MKGKRDVVVPLDGSETSAQALGAAKAISEILGGALHIVHVSEMRIPKKDLPALLKIEDESKYDIRKLSGEIVPAVLEFALETEARLIVMSSHGTSFKTQDILGSKAKGIAQHTTIPIMIIRAGMKKRIVADWRPAKMLVPLDGMPLPEYVSDTIFSIAEALHTDLDLLNIAAAGKKPPRVPGAFPSPAYLDHPYYDWPAWCSEFVKRILEEREPQVELTLFSKGGDPVRVTLQFALENSDDIVALHWRGLMSKKHAETVKGILRNAEKPVLLVRHFE</sequence>
<dbReference type="InterPro" id="IPR006015">
    <property type="entry name" value="Universal_stress_UspA"/>
</dbReference>
<dbReference type="InterPro" id="IPR014729">
    <property type="entry name" value="Rossmann-like_a/b/a_fold"/>
</dbReference>
<evidence type="ECO:0000259" key="2">
    <source>
        <dbReference type="Pfam" id="PF00582"/>
    </source>
</evidence>